<dbReference type="Pfam" id="PF01966">
    <property type="entry name" value="HD"/>
    <property type="match status" value="1"/>
</dbReference>
<evidence type="ECO:0000313" key="2">
    <source>
        <dbReference type="EMBL" id="OGG00133.1"/>
    </source>
</evidence>
<dbReference type="Proteomes" id="UP000178230">
    <property type="component" value="Unassembled WGS sequence"/>
</dbReference>
<gene>
    <name evidence="2" type="ORF">A2Y99_04840</name>
</gene>
<sequence length="195" mass="22330">MIKYSCLMTKRFHHFKGNDLTPSEKVERKVVMMLLTSKLPDSKRESSVVFELKHSSEVIQVARILAQKRGLKVDLAEAAAALHDVYVIVHGKYQDHGKKGALIAEEILRKTDGFSPTDRKIITEAVCHHSEKDIHTGSPYVELIKDADVFSCSMYKEAEKEYRRIKSATMFGEYSRRVIKVRHELGLPDKPIFRT</sequence>
<protein>
    <recommendedName>
        <fullName evidence="1">HD domain-containing protein</fullName>
    </recommendedName>
</protein>
<dbReference type="CDD" id="cd00077">
    <property type="entry name" value="HDc"/>
    <property type="match status" value="1"/>
</dbReference>
<proteinExistence type="predicted"/>
<dbReference type="SUPFAM" id="SSF109604">
    <property type="entry name" value="HD-domain/PDEase-like"/>
    <property type="match status" value="1"/>
</dbReference>
<organism evidence="2 3">
    <name type="scientific">Candidatus Gottesmanbacteria bacterium RBG_13_37_7</name>
    <dbReference type="NCBI Taxonomy" id="1798369"/>
    <lineage>
        <taxon>Bacteria</taxon>
        <taxon>Candidatus Gottesmaniibacteriota</taxon>
    </lineage>
</organism>
<comment type="caution">
    <text evidence="2">The sequence shown here is derived from an EMBL/GenBank/DDBJ whole genome shotgun (WGS) entry which is preliminary data.</text>
</comment>
<evidence type="ECO:0000259" key="1">
    <source>
        <dbReference type="PROSITE" id="PS51831"/>
    </source>
</evidence>
<feature type="domain" description="HD" evidence="1">
    <location>
        <begin position="51"/>
        <end position="153"/>
    </location>
</feature>
<dbReference type="InterPro" id="IPR003607">
    <property type="entry name" value="HD/PDEase_dom"/>
</dbReference>
<reference evidence="2 3" key="1">
    <citation type="journal article" date="2016" name="Nat. Commun.">
        <title>Thousands of microbial genomes shed light on interconnected biogeochemical processes in an aquifer system.</title>
        <authorList>
            <person name="Anantharaman K."/>
            <person name="Brown C.T."/>
            <person name="Hug L.A."/>
            <person name="Sharon I."/>
            <person name="Castelle C.J."/>
            <person name="Probst A.J."/>
            <person name="Thomas B.C."/>
            <person name="Singh A."/>
            <person name="Wilkins M.J."/>
            <person name="Karaoz U."/>
            <person name="Brodie E.L."/>
            <person name="Williams K.H."/>
            <person name="Hubbard S.S."/>
            <person name="Banfield J.F."/>
        </authorList>
    </citation>
    <scope>NUCLEOTIDE SEQUENCE [LARGE SCALE GENOMIC DNA]</scope>
</reference>
<dbReference type="InterPro" id="IPR006674">
    <property type="entry name" value="HD_domain"/>
</dbReference>
<name>A0A1F5YJ96_9BACT</name>
<dbReference type="Gene3D" id="1.10.3210.10">
    <property type="entry name" value="Hypothetical protein af1432"/>
    <property type="match status" value="1"/>
</dbReference>
<dbReference type="EMBL" id="MFIY01000024">
    <property type="protein sequence ID" value="OGG00133.1"/>
    <property type="molecule type" value="Genomic_DNA"/>
</dbReference>
<accession>A0A1F5YJ96</accession>
<evidence type="ECO:0000313" key="3">
    <source>
        <dbReference type="Proteomes" id="UP000178230"/>
    </source>
</evidence>
<dbReference type="AlphaFoldDB" id="A0A1F5YJ96"/>
<dbReference type="PROSITE" id="PS51831">
    <property type="entry name" value="HD"/>
    <property type="match status" value="1"/>
</dbReference>